<sequence length="66" mass="7286">MPDKVLIAHNRRGVKLVNTLSNTLEISFELTCRRLPPTLEEFLAVLRANGHCNWEVTPSGAAGDGR</sequence>
<protein>
    <submittedName>
        <fullName evidence="1">Uncharacterized protein</fullName>
    </submittedName>
</protein>
<dbReference type="PATRIC" id="fig|662478.6.peg.960"/>
<accession>M0JFV4</accession>
<comment type="caution">
    <text evidence="1">The sequence shown here is derived from an EMBL/GenBank/DDBJ whole genome shotgun (WGS) entry which is preliminary data.</text>
</comment>
<dbReference type="Proteomes" id="UP000011553">
    <property type="component" value="Unassembled WGS sequence"/>
</dbReference>
<gene>
    <name evidence="1" type="ORF">C438_05032</name>
</gene>
<keyword evidence="2" id="KW-1185">Reference proteome</keyword>
<evidence type="ECO:0000313" key="2">
    <source>
        <dbReference type="Proteomes" id="UP000011553"/>
    </source>
</evidence>
<proteinExistence type="predicted"/>
<reference evidence="1 2" key="1">
    <citation type="journal article" date="2014" name="PLoS Genet.">
        <title>Phylogenetically driven sequencing of extremely halophilic archaea reveals strategies for static and dynamic osmo-response.</title>
        <authorList>
            <person name="Becker E.A."/>
            <person name="Seitzer P.M."/>
            <person name="Tritt A."/>
            <person name="Larsen D."/>
            <person name="Krusor M."/>
            <person name="Yao A.I."/>
            <person name="Wu D."/>
            <person name="Madern D."/>
            <person name="Eisen J.A."/>
            <person name="Darling A.E."/>
            <person name="Facciotti M.T."/>
        </authorList>
    </citation>
    <scope>NUCLEOTIDE SEQUENCE [LARGE SCALE GENOMIC DNA]</scope>
    <source>
        <strain evidence="1 2">ATCC 35960</strain>
    </source>
</reference>
<name>M0JFV4_9EURY</name>
<dbReference type="EMBL" id="AOLP01000006">
    <property type="protein sequence ID" value="EMA06889.1"/>
    <property type="molecule type" value="Genomic_DNA"/>
</dbReference>
<organism evidence="1 2">
    <name type="scientific">Haloferax denitrificans ATCC 35960</name>
    <dbReference type="NCBI Taxonomy" id="662478"/>
    <lineage>
        <taxon>Archaea</taxon>
        <taxon>Methanobacteriati</taxon>
        <taxon>Methanobacteriota</taxon>
        <taxon>Stenosarchaea group</taxon>
        <taxon>Halobacteria</taxon>
        <taxon>Halobacteriales</taxon>
        <taxon>Haloferacaceae</taxon>
        <taxon>Haloferax</taxon>
    </lineage>
</organism>
<dbReference type="AlphaFoldDB" id="M0JFV4"/>
<evidence type="ECO:0000313" key="1">
    <source>
        <dbReference type="EMBL" id="EMA06889.1"/>
    </source>
</evidence>